<protein>
    <submittedName>
        <fullName evidence="1">Uncharacterized protein</fullName>
    </submittedName>
</protein>
<dbReference type="Proteomes" id="UP001356427">
    <property type="component" value="Unassembled WGS sequence"/>
</dbReference>
<proteinExistence type="predicted"/>
<keyword evidence="2" id="KW-1185">Reference proteome</keyword>
<evidence type="ECO:0000313" key="1">
    <source>
        <dbReference type="EMBL" id="KAK6320724.1"/>
    </source>
</evidence>
<organism evidence="1 2">
    <name type="scientific">Coregonus suidteri</name>
    <dbReference type="NCBI Taxonomy" id="861788"/>
    <lineage>
        <taxon>Eukaryota</taxon>
        <taxon>Metazoa</taxon>
        <taxon>Chordata</taxon>
        <taxon>Craniata</taxon>
        <taxon>Vertebrata</taxon>
        <taxon>Euteleostomi</taxon>
        <taxon>Actinopterygii</taxon>
        <taxon>Neopterygii</taxon>
        <taxon>Teleostei</taxon>
        <taxon>Protacanthopterygii</taxon>
        <taxon>Salmoniformes</taxon>
        <taxon>Salmonidae</taxon>
        <taxon>Coregoninae</taxon>
        <taxon>Coregonus</taxon>
    </lineage>
</organism>
<evidence type="ECO:0000313" key="2">
    <source>
        <dbReference type="Proteomes" id="UP001356427"/>
    </source>
</evidence>
<reference evidence="1 2" key="1">
    <citation type="submission" date="2021-04" db="EMBL/GenBank/DDBJ databases">
        <authorList>
            <person name="De Guttry C."/>
            <person name="Zahm M."/>
            <person name="Klopp C."/>
            <person name="Cabau C."/>
            <person name="Louis A."/>
            <person name="Berthelot C."/>
            <person name="Parey E."/>
            <person name="Roest Crollius H."/>
            <person name="Montfort J."/>
            <person name="Robinson-Rechavi M."/>
            <person name="Bucao C."/>
            <person name="Bouchez O."/>
            <person name="Gislard M."/>
            <person name="Lluch J."/>
            <person name="Milhes M."/>
            <person name="Lampietro C."/>
            <person name="Lopez Roques C."/>
            <person name="Donnadieu C."/>
            <person name="Braasch I."/>
            <person name="Desvignes T."/>
            <person name="Postlethwait J."/>
            <person name="Bobe J."/>
            <person name="Wedekind C."/>
            <person name="Guiguen Y."/>
        </authorList>
    </citation>
    <scope>NUCLEOTIDE SEQUENCE [LARGE SCALE GENOMIC DNA]</scope>
    <source>
        <strain evidence="1">Cs_M1</strain>
        <tissue evidence="1">Blood</tissue>
    </source>
</reference>
<name>A0AAN8M2U3_9TELE</name>
<sequence length="100" mass="11314">MASRETPQSFLHSSTKTNLSSVGFLRVLFITFIHTAQANKQAFIQSDTILEVLHFGEGGRLLQTESDIDLSLFNRKSASPHPENCRPILFQPPMLDFHEQ</sequence>
<gene>
    <name evidence="1" type="ORF">J4Q44_G00098310</name>
</gene>
<dbReference type="AlphaFoldDB" id="A0AAN8M2U3"/>
<comment type="caution">
    <text evidence="1">The sequence shown here is derived from an EMBL/GenBank/DDBJ whole genome shotgun (WGS) entry which is preliminary data.</text>
</comment>
<accession>A0AAN8M2U3</accession>
<dbReference type="EMBL" id="JAGTTL010000007">
    <property type="protein sequence ID" value="KAK6320724.1"/>
    <property type="molecule type" value="Genomic_DNA"/>
</dbReference>